<comment type="caution">
    <text evidence="1">The sequence shown here is derived from an EMBL/GenBank/DDBJ whole genome shotgun (WGS) entry which is preliminary data.</text>
</comment>
<reference evidence="1" key="1">
    <citation type="submission" date="2023-06" db="EMBL/GenBank/DDBJ databases">
        <authorList>
            <person name="Delattre M."/>
        </authorList>
    </citation>
    <scope>NUCLEOTIDE SEQUENCE</scope>
    <source>
        <strain evidence="1">AF72</strain>
    </source>
</reference>
<evidence type="ECO:0000313" key="2">
    <source>
        <dbReference type="Proteomes" id="UP001177023"/>
    </source>
</evidence>
<evidence type="ECO:0000313" key="1">
    <source>
        <dbReference type="EMBL" id="CAJ0575872.1"/>
    </source>
</evidence>
<dbReference type="Proteomes" id="UP001177023">
    <property type="component" value="Unassembled WGS sequence"/>
</dbReference>
<accession>A0AA36CWY3</accession>
<dbReference type="EMBL" id="CATQJA010002641">
    <property type="protein sequence ID" value="CAJ0575872.1"/>
    <property type="molecule type" value="Genomic_DNA"/>
</dbReference>
<sequence length="202" mass="22916">MGGRGFKLNNNNDLDDGLYFKLVKHVDDHYEDHVNDEHDLDYDDNSKHYNCSRIRNATCFGYEKSMGCDDTPSTTMTTMVRDAPTEGYTMMTSTTQLTTRTLTTSKPTTTMTLSPFPLEPTWNYNKTNFYLLNKGCILGNACYNLCKARNLEMPAIHSELENAALLRKMQSLNSGSRTGRVVAHIGMSNRLTPSGNLKNYWR</sequence>
<gene>
    <name evidence="1" type="ORF">MSPICULIGERA_LOCUS14175</name>
</gene>
<keyword evidence="2" id="KW-1185">Reference proteome</keyword>
<dbReference type="AlphaFoldDB" id="A0AA36CWY3"/>
<name>A0AA36CWY3_9BILA</name>
<feature type="non-terminal residue" evidence="1">
    <location>
        <position position="202"/>
    </location>
</feature>
<protein>
    <submittedName>
        <fullName evidence="1">Uncharacterized protein</fullName>
    </submittedName>
</protein>
<proteinExistence type="predicted"/>
<dbReference type="SUPFAM" id="SSF56436">
    <property type="entry name" value="C-type lectin-like"/>
    <property type="match status" value="1"/>
</dbReference>
<dbReference type="InterPro" id="IPR016187">
    <property type="entry name" value="CTDL_fold"/>
</dbReference>
<organism evidence="1 2">
    <name type="scientific">Mesorhabditis spiculigera</name>
    <dbReference type="NCBI Taxonomy" id="96644"/>
    <lineage>
        <taxon>Eukaryota</taxon>
        <taxon>Metazoa</taxon>
        <taxon>Ecdysozoa</taxon>
        <taxon>Nematoda</taxon>
        <taxon>Chromadorea</taxon>
        <taxon>Rhabditida</taxon>
        <taxon>Rhabditina</taxon>
        <taxon>Rhabditomorpha</taxon>
        <taxon>Rhabditoidea</taxon>
        <taxon>Rhabditidae</taxon>
        <taxon>Mesorhabditinae</taxon>
        <taxon>Mesorhabditis</taxon>
    </lineage>
</organism>